<feature type="non-terminal residue" evidence="1">
    <location>
        <position position="106"/>
    </location>
</feature>
<evidence type="ECO:0000313" key="1">
    <source>
        <dbReference type="EMBL" id="CAH2042670.1"/>
    </source>
</evidence>
<accession>A0ABN8HWY7</accession>
<evidence type="ECO:0000313" key="2">
    <source>
        <dbReference type="Proteomes" id="UP000837857"/>
    </source>
</evidence>
<reference evidence="1" key="1">
    <citation type="submission" date="2022-03" db="EMBL/GenBank/DDBJ databases">
        <authorList>
            <person name="Martin H S."/>
        </authorList>
    </citation>
    <scope>NUCLEOTIDE SEQUENCE</scope>
</reference>
<dbReference type="Proteomes" id="UP000837857">
    <property type="component" value="Chromosome 14"/>
</dbReference>
<proteinExistence type="predicted"/>
<sequence length="106" mass="12496">MTDFRFLKVVRVHATTARCGISDHRLFQRRKVRNAQEWSKARQAETEGALLNALEKKNARQAARKRHRAELMVPSLQHLNFVLYWPHSTHAHPELYEKWDPHSCGQ</sequence>
<keyword evidence="2" id="KW-1185">Reference proteome</keyword>
<name>A0ABN8HWY7_9NEOP</name>
<dbReference type="EMBL" id="OW152826">
    <property type="protein sequence ID" value="CAH2042670.1"/>
    <property type="molecule type" value="Genomic_DNA"/>
</dbReference>
<organism evidence="1 2">
    <name type="scientific">Iphiclides podalirius</name>
    <name type="common">scarce swallowtail</name>
    <dbReference type="NCBI Taxonomy" id="110791"/>
    <lineage>
        <taxon>Eukaryota</taxon>
        <taxon>Metazoa</taxon>
        <taxon>Ecdysozoa</taxon>
        <taxon>Arthropoda</taxon>
        <taxon>Hexapoda</taxon>
        <taxon>Insecta</taxon>
        <taxon>Pterygota</taxon>
        <taxon>Neoptera</taxon>
        <taxon>Endopterygota</taxon>
        <taxon>Lepidoptera</taxon>
        <taxon>Glossata</taxon>
        <taxon>Ditrysia</taxon>
        <taxon>Papilionoidea</taxon>
        <taxon>Papilionidae</taxon>
        <taxon>Papilioninae</taxon>
        <taxon>Iphiclides</taxon>
    </lineage>
</organism>
<gene>
    <name evidence="1" type="ORF">IPOD504_LOCUS3999</name>
</gene>
<protein>
    <submittedName>
        <fullName evidence="1">Uncharacterized protein</fullName>
    </submittedName>
</protein>